<gene>
    <name evidence="5" type="ORF">N4R40_06070</name>
</gene>
<dbReference type="EC" id="2.4.-.-" evidence="5"/>
<dbReference type="Gene3D" id="3.40.50.2000">
    <property type="entry name" value="Glycogen Phosphorylase B"/>
    <property type="match status" value="2"/>
</dbReference>
<dbReference type="Pfam" id="PF00534">
    <property type="entry name" value="Glycos_transf_1"/>
    <property type="match status" value="1"/>
</dbReference>
<evidence type="ECO:0000259" key="4">
    <source>
        <dbReference type="Pfam" id="PF13579"/>
    </source>
</evidence>
<keyword evidence="1 5" id="KW-0328">Glycosyltransferase</keyword>
<evidence type="ECO:0000259" key="3">
    <source>
        <dbReference type="Pfam" id="PF00534"/>
    </source>
</evidence>
<protein>
    <submittedName>
        <fullName evidence="5">Glycosyltransferase</fullName>
        <ecNumber evidence="5">2.4.-.-</ecNumber>
    </submittedName>
</protein>
<dbReference type="InterPro" id="IPR028098">
    <property type="entry name" value="Glyco_trans_4-like_N"/>
</dbReference>
<reference evidence="5 6" key="1">
    <citation type="journal article" date="2024" name="Int. J. Syst. Evol. Microbiol.">
        <title>Microbacterium memoriense sp. nov., a member of the Actinomycetota from marine beach sediment of the north coast of Portugal.</title>
        <authorList>
            <person name="Santos J.D.N.D."/>
            <person name="Klimek D."/>
            <person name="Calusinska M."/>
            <person name="Lobo-da-Cunha A."/>
            <person name="Catita J."/>
            <person name="Goncalves H."/>
            <person name="Gonzalez I."/>
            <person name="Lage O.M."/>
        </authorList>
    </citation>
    <scope>NUCLEOTIDE SEQUENCE [LARGE SCALE GENOMIC DNA]</scope>
    <source>
        <strain evidence="5 6">PMIC_1C1B</strain>
    </source>
</reference>
<keyword evidence="2 5" id="KW-0808">Transferase</keyword>
<dbReference type="PANTHER" id="PTHR12526:SF510">
    <property type="entry name" value="D-INOSITOL 3-PHOSPHATE GLYCOSYLTRANSFERASE"/>
    <property type="match status" value="1"/>
</dbReference>
<sequence>MPSVAIIGTRGYPSYYGGFETAIRKLAPYLVDQGWDVTVYSRPGATRPDDPERDPRVRVIQTWGLEKESLSTLTYGFTAARHAAKEKPDVALVMNVANGFWLPALKRARIPTLVNVDGIEWDRAKWGRVAKWLFRTGAKLTAKYASELVVDAVAIGDRWETDFGRRGVFIPYGGTAIDTAPVPLGYEPGGYALVVARFVPENTIPEFLSAAAQISREYPVVIVGSTGYGGELDESARRLAEQHANVRWLGHVNDDGLLFALLNNAGAYFHGHSVGGTNPALVQAMACGAPIVARDTIYNREVLGEQGTYVSPVPEAITRSVQAMISSPYEQERARHNARERSERLYTWDLVCSRYDQTLKELANARPL</sequence>
<comment type="caution">
    <text evidence="5">The sequence shown here is derived from an EMBL/GenBank/DDBJ whole genome shotgun (WGS) entry which is preliminary data.</text>
</comment>
<dbReference type="PANTHER" id="PTHR12526">
    <property type="entry name" value="GLYCOSYLTRANSFERASE"/>
    <property type="match status" value="1"/>
</dbReference>
<dbReference type="SUPFAM" id="SSF53756">
    <property type="entry name" value="UDP-Glycosyltransferase/glycogen phosphorylase"/>
    <property type="match status" value="1"/>
</dbReference>
<evidence type="ECO:0000256" key="1">
    <source>
        <dbReference type="ARBA" id="ARBA00022676"/>
    </source>
</evidence>
<dbReference type="RefSeq" id="WP_261606480.1">
    <property type="nucleotide sequence ID" value="NZ_JAODOR010000007.1"/>
</dbReference>
<organism evidence="5 6">
    <name type="scientific">Microbacterium memoriense</name>
    <dbReference type="NCBI Taxonomy" id="2978350"/>
    <lineage>
        <taxon>Bacteria</taxon>
        <taxon>Bacillati</taxon>
        <taxon>Actinomycetota</taxon>
        <taxon>Actinomycetes</taxon>
        <taxon>Micrococcales</taxon>
        <taxon>Microbacteriaceae</taxon>
        <taxon>Microbacterium</taxon>
    </lineage>
</organism>
<dbReference type="Pfam" id="PF13579">
    <property type="entry name" value="Glyco_trans_4_4"/>
    <property type="match status" value="1"/>
</dbReference>
<dbReference type="InterPro" id="IPR001296">
    <property type="entry name" value="Glyco_trans_1"/>
</dbReference>
<proteinExistence type="predicted"/>
<accession>A0ABT2PD45</accession>
<evidence type="ECO:0000313" key="6">
    <source>
        <dbReference type="Proteomes" id="UP001300496"/>
    </source>
</evidence>
<evidence type="ECO:0000313" key="5">
    <source>
        <dbReference type="EMBL" id="MCT9001928.1"/>
    </source>
</evidence>
<feature type="domain" description="Glycosyltransferase subfamily 4-like N-terminal" evidence="4">
    <location>
        <begin position="17"/>
        <end position="173"/>
    </location>
</feature>
<keyword evidence="6" id="KW-1185">Reference proteome</keyword>
<dbReference type="GO" id="GO:0016757">
    <property type="term" value="F:glycosyltransferase activity"/>
    <property type="evidence" value="ECO:0007669"/>
    <property type="project" value="UniProtKB-KW"/>
</dbReference>
<name>A0ABT2PD45_9MICO</name>
<feature type="domain" description="Glycosyl transferase family 1" evidence="3">
    <location>
        <begin position="191"/>
        <end position="341"/>
    </location>
</feature>
<dbReference type="EMBL" id="JAODOR010000007">
    <property type="protein sequence ID" value="MCT9001928.1"/>
    <property type="molecule type" value="Genomic_DNA"/>
</dbReference>
<dbReference type="Proteomes" id="UP001300496">
    <property type="component" value="Unassembled WGS sequence"/>
</dbReference>
<evidence type="ECO:0000256" key="2">
    <source>
        <dbReference type="ARBA" id="ARBA00022679"/>
    </source>
</evidence>